<dbReference type="FunFam" id="3.40.850.10:FF:000047">
    <property type="entry name" value="Kinesin family protein"/>
    <property type="match status" value="1"/>
</dbReference>
<dbReference type="SUPFAM" id="SSF52540">
    <property type="entry name" value="P-loop containing nucleoside triphosphate hydrolases"/>
    <property type="match status" value="1"/>
</dbReference>
<dbReference type="InterPro" id="IPR019821">
    <property type="entry name" value="Kinesin_motor_CS"/>
</dbReference>
<keyword evidence="9" id="KW-0206">Cytoskeleton</keyword>
<evidence type="ECO:0000313" key="15">
    <source>
        <dbReference type="EMBL" id="KAF5567701.1"/>
    </source>
</evidence>
<gene>
    <name evidence="15" type="ORF">FPHYL_3126</name>
</gene>
<dbReference type="CDD" id="cd06503">
    <property type="entry name" value="ATP-synt_Fo_b"/>
    <property type="match status" value="1"/>
</dbReference>
<feature type="compositionally biased region" description="Basic and acidic residues" evidence="12">
    <location>
        <begin position="1490"/>
        <end position="1513"/>
    </location>
</feature>
<dbReference type="Pfam" id="PF00225">
    <property type="entry name" value="Kinesin"/>
    <property type="match status" value="1"/>
</dbReference>
<dbReference type="GO" id="GO:0047496">
    <property type="term" value="P:vesicle transport along microtubule"/>
    <property type="evidence" value="ECO:0007669"/>
    <property type="project" value="UniProtKB-ARBA"/>
</dbReference>
<keyword evidence="4" id="KW-0493">Microtubule</keyword>
<dbReference type="FunFam" id="2.60.200.20:FF:000021">
    <property type="entry name" value="Kinesin family protein"/>
    <property type="match status" value="1"/>
</dbReference>
<keyword evidence="6 10" id="KW-0067">ATP-binding</keyword>
<dbReference type="PROSITE" id="PS00411">
    <property type="entry name" value="KINESIN_MOTOR_1"/>
    <property type="match status" value="1"/>
</dbReference>
<dbReference type="GO" id="GO:0005874">
    <property type="term" value="C:microtubule"/>
    <property type="evidence" value="ECO:0007669"/>
    <property type="project" value="UniProtKB-KW"/>
</dbReference>
<dbReference type="InterPro" id="IPR027417">
    <property type="entry name" value="P-loop_NTPase"/>
</dbReference>
<evidence type="ECO:0000256" key="3">
    <source>
        <dbReference type="ARBA" id="ARBA00022490"/>
    </source>
</evidence>
<evidence type="ECO:0000256" key="5">
    <source>
        <dbReference type="ARBA" id="ARBA00022741"/>
    </source>
</evidence>
<dbReference type="InterPro" id="IPR022164">
    <property type="entry name" value="Kinesin-like"/>
</dbReference>
<dbReference type="Gene3D" id="6.10.250.2520">
    <property type="match status" value="1"/>
</dbReference>
<keyword evidence="2" id="KW-0813">Transport</keyword>
<evidence type="ECO:0000259" key="14">
    <source>
        <dbReference type="PROSITE" id="PS50067"/>
    </source>
</evidence>
<dbReference type="Pfam" id="PF16183">
    <property type="entry name" value="Kinesin_assoc"/>
    <property type="match status" value="1"/>
</dbReference>
<dbReference type="InterPro" id="IPR001849">
    <property type="entry name" value="PH_domain"/>
</dbReference>
<dbReference type="SMART" id="SM00233">
    <property type="entry name" value="PH"/>
    <property type="match status" value="1"/>
</dbReference>
<evidence type="ECO:0000256" key="10">
    <source>
        <dbReference type="PROSITE-ProRule" id="PRU00283"/>
    </source>
</evidence>
<evidence type="ECO:0000259" key="13">
    <source>
        <dbReference type="PROSITE" id="PS50003"/>
    </source>
</evidence>
<feature type="domain" description="PH" evidence="13">
    <location>
        <begin position="1603"/>
        <end position="1754"/>
    </location>
</feature>
<feature type="compositionally biased region" description="Acidic residues" evidence="12">
    <location>
        <begin position="1514"/>
        <end position="1533"/>
    </location>
</feature>
<keyword evidence="16" id="KW-1185">Reference proteome</keyword>
<dbReference type="SUPFAM" id="SSF49879">
    <property type="entry name" value="SMAD/FHA domain"/>
    <property type="match status" value="1"/>
</dbReference>
<dbReference type="Gene3D" id="2.30.29.30">
    <property type="entry name" value="Pleckstrin-homology domain (PH domain)/Phosphotyrosine-binding domain (PTB)"/>
    <property type="match status" value="1"/>
</dbReference>
<comment type="subcellular location">
    <subcellularLocation>
        <location evidence="1">Cytoplasm</location>
        <location evidence="1">Cytoskeleton</location>
    </subcellularLocation>
</comment>
<keyword evidence="5 10" id="KW-0547">Nucleotide-binding</keyword>
<feature type="domain" description="Kinesin motor" evidence="14">
    <location>
        <begin position="8"/>
        <end position="355"/>
    </location>
</feature>
<comment type="similarity">
    <text evidence="10">Belongs to the TRAFAC class myosin-kinesin ATPase superfamily. Kinesin family.</text>
</comment>
<keyword evidence="3" id="KW-0963">Cytoplasm</keyword>
<comment type="caution">
    <text evidence="15">The sequence shown here is derived from an EMBL/GenBank/DDBJ whole genome shotgun (WGS) entry which is preliminary data.</text>
</comment>
<proteinExistence type="inferred from homology"/>
<dbReference type="PROSITE" id="PS50003">
    <property type="entry name" value="PH_DOMAIN"/>
    <property type="match status" value="1"/>
</dbReference>
<dbReference type="InterPro" id="IPR032405">
    <property type="entry name" value="Kinesin_assoc"/>
</dbReference>
<evidence type="ECO:0000256" key="8">
    <source>
        <dbReference type="ARBA" id="ARBA00023175"/>
    </source>
</evidence>
<keyword evidence="8 10" id="KW-0505">Motor protein</keyword>
<dbReference type="Proteomes" id="UP000582016">
    <property type="component" value="Unassembled WGS sequence"/>
</dbReference>
<accession>A0A8H5K803</accession>
<dbReference type="OrthoDB" id="3176171at2759"/>
<evidence type="ECO:0000256" key="4">
    <source>
        <dbReference type="ARBA" id="ARBA00022701"/>
    </source>
</evidence>
<protein>
    <submittedName>
        <fullName evidence="15">Kinesin</fullName>
    </submittedName>
</protein>
<keyword evidence="7 11" id="KW-0175">Coiled coil</keyword>
<dbReference type="GO" id="GO:0008017">
    <property type="term" value="F:microtubule binding"/>
    <property type="evidence" value="ECO:0007669"/>
    <property type="project" value="InterPro"/>
</dbReference>
<dbReference type="PROSITE" id="PS50067">
    <property type="entry name" value="KINESIN_MOTOR_2"/>
    <property type="match status" value="1"/>
</dbReference>
<dbReference type="CDD" id="cd01365">
    <property type="entry name" value="KISc_KIF1A_KIF1B"/>
    <property type="match status" value="1"/>
</dbReference>
<dbReference type="InterPro" id="IPR036961">
    <property type="entry name" value="Kinesin_motor_dom_sf"/>
</dbReference>
<dbReference type="InterPro" id="IPR001752">
    <property type="entry name" value="Kinesin_motor_dom"/>
</dbReference>
<dbReference type="CDD" id="cd22705">
    <property type="entry name" value="FHA_KIF1"/>
    <property type="match status" value="1"/>
</dbReference>
<evidence type="ECO:0000256" key="2">
    <source>
        <dbReference type="ARBA" id="ARBA00022448"/>
    </source>
</evidence>
<organism evidence="15 16">
    <name type="scientific">Fusarium phyllophilum</name>
    <dbReference type="NCBI Taxonomy" id="47803"/>
    <lineage>
        <taxon>Eukaryota</taxon>
        <taxon>Fungi</taxon>
        <taxon>Dikarya</taxon>
        <taxon>Ascomycota</taxon>
        <taxon>Pezizomycotina</taxon>
        <taxon>Sordariomycetes</taxon>
        <taxon>Hypocreomycetidae</taxon>
        <taxon>Hypocreales</taxon>
        <taxon>Nectriaceae</taxon>
        <taxon>Fusarium</taxon>
        <taxon>Fusarium fujikuroi species complex</taxon>
    </lineage>
</organism>
<dbReference type="PANTHER" id="PTHR47117">
    <property type="entry name" value="STAR-RELATED LIPID TRANSFER PROTEIN 9"/>
    <property type="match status" value="1"/>
</dbReference>
<feature type="coiled-coil region" evidence="11">
    <location>
        <begin position="753"/>
        <end position="826"/>
    </location>
</feature>
<dbReference type="InterPro" id="IPR011993">
    <property type="entry name" value="PH-like_dom_sf"/>
</dbReference>
<dbReference type="GO" id="GO:0005524">
    <property type="term" value="F:ATP binding"/>
    <property type="evidence" value="ECO:0007669"/>
    <property type="project" value="UniProtKB-UniRule"/>
</dbReference>
<feature type="region of interest" description="Disordered" evidence="12">
    <location>
        <begin position="1485"/>
        <end position="1534"/>
    </location>
</feature>
<dbReference type="GO" id="GO:0008574">
    <property type="term" value="F:plus-end-directed microtubule motor activity"/>
    <property type="evidence" value="ECO:0007669"/>
    <property type="project" value="UniProtKB-ARBA"/>
</dbReference>
<dbReference type="Pfam" id="PF12473">
    <property type="entry name" value="DUF3694"/>
    <property type="match status" value="1"/>
</dbReference>
<dbReference type="GO" id="GO:0005546">
    <property type="term" value="F:phosphatidylinositol-4,5-bisphosphate binding"/>
    <property type="evidence" value="ECO:0007669"/>
    <property type="project" value="UniProtKB-ARBA"/>
</dbReference>
<evidence type="ECO:0000256" key="11">
    <source>
        <dbReference type="SAM" id="Coils"/>
    </source>
</evidence>
<name>A0A8H5K803_9HYPO</name>
<feature type="binding site" evidence="10">
    <location>
        <begin position="102"/>
        <end position="109"/>
    </location>
    <ligand>
        <name>ATP</name>
        <dbReference type="ChEBI" id="CHEBI:30616"/>
    </ligand>
</feature>
<dbReference type="Gene3D" id="2.60.200.20">
    <property type="match status" value="1"/>
</dbReference>
<evidence type="ECO:0000256" key="9">
    <source>
        <dbReference type="ARBA" id="ARBA00023212"/>
    </source>
</evidence>
<dbReference type="SUPFAM" id="SSF50729">
    <property type="entry name" value="PH domain-like"/>
    <property type="match status" value="1"/>
</dbReference>
<dbReference type="Pfam" id="PF00498">
    <property type="entry name" value="FHA"/>
    <property type="match status" value="1"/>
</dbReference>
<feature type="region of interest" description="Disordered" evidence="12">
    <location>
        <begin position="1418"/>
        <end position="1472"/>
    </location>
</feature>
<feature type="region of interest" description="Disordered" evidence="12">
    <location>
        <begin position="619"/>
        <end position="664"/>
    </location>
</feature>
<dbReference type="PRINTS" id="PR00380">
    <property type="entry name" value="KINESINHEAVY"/>
</dbReference>
<dbReference type="InterPro" id="IPR022140">
    <property type="entry name" value="Kinesin-like_KIF1-typ"/>
</dbReference>
<dbReference type="InterPro" id="IPR000253">
    <property type="entry name" value="FHA_dom"/>
</dbReference>
<evidence type="ECO:0000313" key="16">
    <source>
        <dbReference type="Proteomes" id="UP000582016"/>
    </source>
</evidence>
<evidence type="ECO:0000256" key="12">
    <source>
        <dbReference type="SAM" id="MobiDB-lite"/>
    </source>
</evidence>
<evidence type="ECO:0000256" key="7">
    <source>
        <dbReference type="ARBA" id="ARBA00023054"/>
    </source>
</evidence>
<dbReference type="SMART" id="SM00129">
    <property type="entry name" value="KISc"/>
    <property type="match status" value="1"/>
</dbReference>
<sequence length="1774" mass="197417">MPPAGGGNIKVVVRCRPFNSREIERGAKCIVEMKGNQTVVTAPEGKGVKDGGPKAFAFDRSYWSFNKDDPNYAGQSNLFDDLGQPLLDNAFQGYNNCIFAYGQTGSGKSYSMMGYGKEIGIVPLICQDMFRRIDELKKDKTTKCTVEVSYLEIYNERVRDLLNPSTKGNLKVREHPSTGPYVEDLAKLAVNEFQEIEHLMDEGNKARTVAATNMNQTSSRSHAVFTLMLTQKKYDADTKMEMEKVAKISLVDLAGSERATSTGATGARLKEGAEINRSLSTLGRVIAALADLSTGGKKKKGTGQVPYRDSVLTWLLKDSLGGNSMTAMIAAVSPADINFDETLSTLRYADSAKRIKNHAVVNEDANARMIRELKEELSLLRSKLGNGPVPGGAAGGGLVTGETYPEGTPLDQQMVSITGSDGVLKKVSKAEIAEQLSQSEKLLTDLNQTWEEKLLKTEEIHKEREAALEELGVSIEKGFVGLHTPKKMPHLVNLSDDPLLAECLVYNLKPGTTTVGNVDTNADHQANIRLNGSRILHDHCTFENAPDGTVTLTPSEGASVMINGKRITEPSQLHSGYRVILGDFHIFRFNHPMEARAERAEVPERPQSLLRHSITASQLQALDRGSPSPSPRPGHERSFSRVSEFGDISRPESPSIFQRSGRESDWSLARREAAGAILGSDQNLTSLTDEELNALFEDVQRARAERVNGREDGDDSESSYPIRDKYLSNGTMDNFSLDTALTMPSTPKQGEPDDRLKEVREELQNKLEKQKEEYQDQLKSAEAANVEIEEIKQEKVKMEAALRELKEDMQKQLNQQRKQFEEKIEKMDPLKMPKKSPTLSEEEIEMAKKTVKTWRGRHFVKMAEAVLQNASILKEAQVMSHELDEHVVFQFAAVDVGHVLCSSYDMVLNGLTGEGDDVALEEAHKPCIGIRVVDYKHSVVHLWSLEKLHDRVRQMRQMHQYLDQPEYAQHLSLDNPFVETCMPSYTLVGEVDVPLKAVFECRVQDSTLDVLSPYTSHVVGIIKLSLEPSHARAPTNTLKFNVVMHELVGFAEREGTEVHAQLFIPGISEEDGITTTQMIKDFDEGPIRFESVHSMSIPLFAPQDVTLRVAIFAKVSTMHLDKLLSWDDMRDAVPVREDKAKASRINESQFYTQEKHDLLSRIQIMELNENGDYGAVEVTQTSELDTGTFQLHQGLQRRIGINISHSSGDALPWSGVTAVRVGKIRLVDSAGKTPDMGANEPDISLKLSQSPIFRENANGTKSLTIYAQWDSSLHNSLLLDRVTQDKYRVQMTISWEISSEKLAEPMKFSQKVCVQILSRTFVRQTSMFSALWQNVRFVRSSTGIFTLAMRPAPVKKVGDLWRLNSQHDYVKGEEDLTSWTPRGVSLVSDFLMARKKKRRAADMSVTESVLAKLGLDGANTLPEKREPEPELSPELKPIIPSDDDLLNDTPETSQTPSFDDEEQPPADEPQPQLFEDARQPETDLCNLEHPGIREPHVDEQDQPVKEESEKEYTEEGSSETPEATEVEEEETMTVEEPLLKPEYDEDQTYLLTKCLKLWKKYPDPSNNILSPTNMAPPTDGLMTDGPAQPTLIATVIRVPKNPKVLKGGYLMIPNSDSTRWVKRFVELRRPYLHLHSATDGDEVGLISLRNSRIDSQPGVLGLLQGPDDSGVQGQDGGTEFTPGHRRTGSGRVISTIWTGSGPGASSGGPGLQRLPERMQSAVFAIYGTDNTWLFAARSERDKMDWIFRIDQTYMSSNDSVPGSGIASPYPGSDF</sequence>
<reference evidence="15 16" key="1">
    <citation type="submission" date="2020-05" db="EMBL/GenBank/DDBJ databases">
        <title>Identification and distribution of gene clusters putatively required for synthesis of sphingolipid metabolism inhibitors in phylogenetically diverse species of the filamentous fungus Fusarium.</title>
        <authorList>
            <person name="Kim H.-S."/>
            <person name="Busman M."/>
            <person name="Brown D.W."/>
            <person name="Divon H."/>
            <person name="Uhlig S."/>
            <person name="Proctor R.H."/>
        </authorList>
    </citation>
    <scope>NUCLEOTIDE SEQUENCE [LARGE SCALE GENOMIC DNA]</scope>
    <source>
        <strain evidence="15 16">NRRL 13617</strain>
    </source>
</reference>
<evidence type="ECO:0000256" key="1">
    <source>
        <dbReference type="ARBA" id="ARBA00004245"/>
    </source>
</evidence>
<dbReference type="Gene3D" id="3.40.850.10">
    <property type="entry name" value="Kinesin motor domain"/>
    <property type="match status" value="1"/>
</dbReference>
<dbReference type="InterPro" id="IPR008984">
    <property type="entry name" value="SMAD_FHA_dom_sf"/>
</dbReference>
<dbReference type="Pfam" id="PF12423">
    <property type="entry name" value="KIF1B"/>
    <property type="match status" value="1"/>
</dbReference>
<dbReference type="EMBL" id="JAAOAQ010000095">
    <property type="protein sequence ID" value="KAF5567701.1"/>
    <property type="molecule type" value="Genomic_DNA"/>
</dbReference>
<evidence type="ECO:0000256" key="6">
    <source>
        <dbReference type="ARBA" id="ARBA00022840"/>
    </source>
</evidence>